<keyword evidence="3" id="KW-1185">Reference proteome</keyword>
<feature type="compositionally biased region" description="Polar residues" evidence="1">
    <location>
        <begin position="118"/>
        <end position="127"/>
    </location>
</feature>
<proteinExistence type="predicted"/>
<organism evidence="2 3">
    <name type="scientific">Kribbella alba</name>
    <dbReference type="NCBI Taxonomy" id="190197"/>
    <lineage>
        <taxon>Bacteria</taxon>
        <taxon>Bacillati</taxon>
        <taxon>Actinomycetota</taxon>
        <taxon>Actinomycetes</taxon>
        <taxon>Propionibacteriales</taxon>
        <taxon>Kribbellaceae</taxon>
        <taxon>Kribbella</taxon>
    </lineage>
</organism>
<feature type="compositionally biased region" description="Pro residues" evidence="1">
    <location>
        <begin position="27"/>
        <end position="36"/>
    </location>
</feature>
<feature type="region of interest" description="Disordered" evidence="1">
    <location>
        <begin position="23"/>
        <end position="68"/>
    </location>
</feature>
<reference evidence="2 3" key="1">
    <citation type="journal article" date="2019" name="Int. J. Syst. Evol. Microbiol.">
        <title>The Global Catalogue of Microorganisms (GCM) 10K type strain sequencing project: providing services to taxonomists for standard genome sequencing and annotation.</title>
        <authorList>
            <consortium name="The Broad Institute Genomics Platform"/>
            <consortium name="The Broad Institute Genome Sequencing Center for Infectious Disease"/>
            <person name="Wu L."/>
            <person name="Ma J."/>
        </authorList>
    </citation>
    <scope>NUCLEOTIDE SEQUENCE [LARGE SCALE GENOMIC DNA]</scope>
    <source>
        <strain evidence="2 3">JCM 14306</strain>
    </source>
</reference>
<dbReference type="EMBL" id="BAAANE010000002">
    <property type="protein sequence ID" value="GAA1622365.1"/>
    <property type="molecule type" value="Genomic_DNA"/>
</dbReference>
<evidence type="ECO:0000313" key="3">
    <source>
        <dbReference type="Proteomes" id="UP001501319"/>
    </source>
</evidence>
<protein>
    <submittedName>
        <fullName evidence="2">Uncharacterized protein</fullName>
    </submittedName>
</protein>
<comment type="caution">
    <text evidence="2">The sequence shown here is derived from an EMBL/GenBank/DDBJ whole genome shotgun (WGS) entry which is preliminary data.</text>
</comment>
<accession>A0ABN2EYI9</accession>
<evidence type="ECO:0000313" key="2">
    <source>
        <dbReference type="EMBL" id="GAA1622365.1"/>
    </source>
</evidence>
<feature type="region of interest" description="Disordered" evidence="1">
    <location>
        <begin position="101"/>
        <end position="127"/>
    </location>
</feature>
<sequence length="127" mass="13191">MRQADCDITRTEQCGAGQRIVNVTPAVRPPPDPVQPQPQVFRDRGGPAHGVQVDSPRVGDRADSFAEGPQVQLGNGVLERAGVCPEERAEYLAEAVVRADLGAGPPLPAGAAPPAPGSRSTSYVASE</sequence>
<evidence type="ECO:0000256" key="1">
    <source>
        <dbReference type="SAM" id="MobiDB-lite"/>
    </source>
</evidence>
<dbReference type="Proteomes" id="UP001501319">
    <property type="component" value="Unassembled WGS sequence"/>
</dbReference>
<name>A0ABN2EYI9_9ACTN</name>
<feature type="compositionally biased region" description="Pro residues" evidence="1">
    <location>
        <begin position="105"/>
        <end position="116"/>
    </location>
</feature>
<gene>
    <name evidence="2" type="ORF">GCM10009744_07010</name>
</gene>